<dbReference type="EMBL" id="MU971341">
    <property type="protein sequence ID" value="KAK9240111.1"/>
    <property type="molecule type" value="Genomic_DNA"/>
</dbReference>
<evidence type="ECO:0000313" key="1">
    <source>
        <dbReference type="EMBL" id="KAK9240111.1"/>
    </source>
</evidence>
<reference evidence="2" key="1">
    <citation type="journal article" date="2024" name="Front. Bioeng. Biotechnol.">
        <title>Genome-scale model development and genomic sequencing of the oleaginous clade Lipomyces.</title>
        <authorList>
            <person name="Czajka J.J."/>
            <person name="Han Y."/>
            <person name="Kim J."/>
            <person name="Mondo S.J."/>
            <person name="Hofstad B.A."/>
            <person name="Robles A."/>
            <person name="Haridas S."/>
            <person name="Riley R."/>
            <person name="LaButti K."/>
            <person name="Pangilinan J."/>
            <person name="Andreopoulos W."/>
            <person name="Lipzen A."/>
            <person name="Yan J."/>
            <person name="Wang M."/>
            <person name="Ng V."/>
            <person name="Grigoriev I.V."/>
            <person name="Spatafora J.W."/>
            <person name="Magnuson J.K."/>
            <person name="Baker S.E."/>
            <person name="Pomraning K.R."/>
        </authorList>
    </citation>
    <scope>NUCLEOTIDE SEQUENCE [LARGE SCALE GENOMIC DNA]</scope>
    <source>
        <strain evidence="2">CBS 7786</strain>
    </source>
</reference>
<proteinExistence type="predicted"/>
<evidence type="ECO:0000313" key="2">
    <source>
        <dbReference type="Proteomes" id="UP001433508"/>
    </source>
</evidence>
<gene>
    <name evidence="1" type="ORF">V1525DRAFT_445494</name>
</gene>
<sequence length="325" mass="35624">MSGRGELVDLDPTETCSTASAKSGSSSPTISRTLPKKPASSLIPTFSNRPRDATPIVRPSRNVLPFMPIDTLNGSRSQHSRSLKLSESSFYEQDPSRKRKRETMREQMKRRPTVDAGQSLSNGTLVSRATSPDKGKKKTTAIDRENDYGAGGPKNDSDSSGSAVNVSGNKLSRSPPATQHGSLPKSNLKKSQHPMTKTVSLEIRQLTFGSYTSYDDELVFAITIMPKRIESVSEILRSGEVLQGFKFATEKFLKLTYCLTTGDIVLTLKSRHTIADVTATADTLIFQAKDQMSVMSFLSAIEDAVPRIIDLKEYVGRLLVFVNVD</sequence>
<name>A0ACC3T919_LIPKO</name>
<protein>
    <submittedName>
        <fullName evidence="1">Uncharacterized protein</fullName>
    </submittedName>
</protein>
<keyword evidence="2" id="KW-1185">Reference proteome</keyword>
<organism evidence="1 2">
    <name type="scientific">Lipomyces kononenkoae</name>
    <name type="common">Yeast</name>
    <dbReference type="NCBI Taxonomy" id="34357"/>
    <lineage>
        <taxon>Eukaryota</taxon>
        <taxon>Fungi</taxon>
        <taxon>Dikarya</taxon>
        <taxon>Ascomycota</taxon>
        <taxon>Saccharomycotina</taxon>
        <taxon>Lipomycetes</taxon>
        <taxon>Lipomycetales</taxon>
        <taxon>Lipomycetaceae</taxon>
        <taxon>Lipomyces</taxon>
    </lineage>
</organism>
<accession>A0ACC3T919</accession>
<dbReference type="Proteomes" id="UP001433508">
    <property type="component" value="Unassembled WGS sequence"/>
</dbReference>
<comment type="caution">
    <text evidence="1">The sequence shown here is derived from an EMBL/GenBank/DDBJ whole genome shotgun (WGS) entry which is preliminary data.</text>
</comment>